<evidence type="ECO:0008006" key="3">
    <source>
        <dbReference type="Google" id="ProtNLM"/>
    </source>
</evidence>
<dbReference type="AlphaFoldDB" id="A0A418M3D7"/>
<organism evidence="1 2">
    <name type="scientific">Fibrisoma montanum</name>
    <dbReference type="NCBI Taxonomy" id="2305895"/>
    <lineage>
        <taxon>Bacteria</taxon>
        <taxon>Pseudomonadati</taxon>
        <taxon>Bacteroidota</taxon>
        <taxon>Cytophagia</taxon>
        <taxon>Cytophagales</taxon>
        <taxon>Spirosomataceae</taxon>
        <taxon>Fibrisoma</taxon>
    </lineage>
</organism>
<evidence type="ECO:0000313" key="2">
    <source>
        <dbReference type="Proteomes" id="UP000283523"/>
    </source>
</evidence>
<keyword evidence="2" id="KW-1185">Reference proteome</keyword>
<dbReference type="EMBL" id="QXED01000007">
    <property type="protein sequence ID" value="RIV20059.1"/>
    <property type="molecule type" value="Genomic_DNA"/>
</dbReference>
<proteinExistence type="predicted"/>
<comment type="caution">
    <text evidence="1">The sequence shown here is derived from an EMBL/GenBank/DDBJ whole genome shotgun (WGS) entry which is preliminary data.</text>
</comment>
<dbReference type="Proteomes" id="UP000283523">
    <property type="component" value="Unassembled WGS sequence"/>
</dbReference>
<protein>
    <recommendedName>
        <fullName evidence="3">DUF4304 domain-containing protein</fullName>
    </recommendedName>
</protein>
<gene>
    <name evidence="1" type="ORF">DYU11_23220</name>
</gene>
<sequence length="213" mass="25077">MLITPFETDLYRHLTPFFADHQFDLLVSRKQYRRTLPTGFQNVILSPSFYGDETMLEVNFGCRNEQVEQIAQQFLNNVFDYRPDANTIIISIGKFGGLRYFRYKIHTPDELADTCEQIRQFFLTQGFAFLNEASSLATLDQLLNDQPNQPSPYVYNQAHRCYKGLIVARLNHNPHFDGLIDSYRHLLIRQTQNPYEQLHFERLIAYLQHYSAN</sequence>
<evidence type="ECO:0000313" key="1">
    <source>
        <dbReference type="EMBL" id="RIV20059.1"/>
    </source>
</evidence>
<accession>A0A418M3D7</accession>
<name>A0A418M3D7_9BACT</name>
<dbReference type="OrthoDB" id="939776at2"/>
<reference evidence="1 2" key="1">
    <citation type="submission" date="2018-08" db="EMBL/GenBank/DDBJ databases">
        <title>Fibrisoma montanum sp. nov., isolated from Danxia mountain soil.</title>
        <authorList>
            <person name="Huang Y."/>
        </authorList>
    </citation>
    <scope>NUCLEOTIDE SEQUENCE [LARGE SCALE GENOMIC DNA]</scope>
    <source>
        <strain evidence="1 2">HYT19</strain>
    </source>
</reference>